<proteinExistence type="predicted"/>
<evidence type="ECO:0000313" key="2">
    <source>
        <dbReference type="Proteomes" id="UP001151760"/>
    </source>
</evidence>
<evidence type="ECO:0000313" key="1">
    <source>
        <dbReference type="EMBL" id="GJS53159.1"/>
    </source>
</evidence>
<evidence type="ECO:0008006" key="3">
    <source>
        <dbReference type="Google" id="ProtNLM"/>
    </source>
</evidence>
<comment type="caution">
    <text evidence="1">The sequence shown here is derived from an EMBL/GenBank/DDBJ whole genome shotgun (WGS) entry which is preliminary data.</text>
</comment>
<reference evidence="1" key="1">
    <citation type="journal article" date="2022" name="Int. J. Mol. Sci.">
        <title>Draft Genome of Tanacetum Coccineum: Genomic Comparison of Closely Related Tanacetum-Family Plants.</title>
        <authorList>
            <person name="Yamashiro T."/>
            <person name="Shiraishi A."/>
            <person name="Nakayama K."/>
            <person name="Satake H."/>
        </authorList>
    </citation>
    <scope>NUCLEOTIDE SEQUENCE</scope>
</reference>
<accession>A0ABQ4WJX9</accession>
<feature type="non-terminal residue" evidence="1">
    <location>
        <position position="151"/>
    </location>
</feature>
<reference evidence="1" key="2">
    <citation type="submission" date="2022-01" db="EMBL/GenBank/DDBJ databases">
        <authorList>
            <person name="Yamashiro T."/>
            <person name="Shiraishi A."/>
            <person name="Satake H."/>
            <person name="Nakayama K."/>
        </authorList>
    </citation>
    <scope>NUCLEOTIDE SEQUENCE</scope>
</reference>
<organism evidence="1 2">
    <name type="scientific">Tanacetum coccineum</name>
    <dbReference type="NCBI Taxonomy" id="301880"/>
    <lineage>
        <taxon>Eukaryota</taxon>
        <taxon>Viridiplantae</taxon>
        <taxon>Streptophyta</taxon>
        <taxon>Embryophyta</taxon>
        <taxon>Tracheophyta</taxon>
        <taxon>Spermatophyta</taxon>
        <taxon>Magnoliopsida</taxon>
        <taxon>eudicotyledons</taxon>
        <taxon>Gunneridae</taxon>
        <taxon>Pentapetalae</taxon>
        <taxon>asterids</taxon>
        <taxon>campanulids</taxon>
        <taxon>Asterales</taxon>
        <taxon>Asteraceae</taxon>
        <taxon>Asteroideae</taxon>
        <taxon>Anthemideae</taxon>
        <taxon>Anthemidinae</taxon>
        <taxon>Tanacetum</taxon>
    </lineage>
</organism>
<protein>
    <recommendedName>
        <fullName evidence="3">Reverse transcriptase domain-containing protein</fullName>
    </recommendedName>
</protein>
<dbReference type="Proteomes" id="UP001151760">
    <property type="component" value="Unassembled WGS sequence"/>
</dbReference>
<keyword evidence="2" id="KW-1185">Reference proteome</keyword>
<sequence>MAMPPMTTSRVMFGMSLRTTIKVKYIAGSFVGKALTWWNSQIHKRGREATIGMSWEDFKTLTRDGAWTKYVSDGPRLWLLRRPEVVRVVVRVGGGWRGSGDEGWFQLAAAGSGGTRWVMRGRWWVGGVEAAGMVMMAVGDGVRCGGVDGEC</sequence>
<gene>
    <name evidence="1" type="ORF">Tco_0626521</name>
</gene>
<dbReference type="EMBL" id="BQNB010008707">
    <property type="protein sequence ID" value="GJS53159.1"/>
    <property type="molecule type" value="Genomic_DNA"/>
</dbReference>
<name>A0ABQ4WJX9_9ASTR</name>